<dbReference type="InterPro" id="IPR005067">
    <property type="entry name" value="Fatty_acid_desaturase-2"/>
</dbReference>
<dbReference type="Proteomes" id="UP000007058">
    <property type="component" value="Chromosome"/>
</dbReference>
<dbReference type="GO" id="GO:0006633">
    <property type="term" value="P:fatty acid biosynthetic process"/>
    <property type="evidence" value="ECO:0007669"/>
    <property type="project" value="UniProtKB-KW"/>
</dbReference>
<evidence type="ECO:0000256" key="2">
    <source>
        <dbReference type="ARBA" id="ARBA00008749"/>
    </source>
</evidence>
<dbReference type="Pfam" id="PF03405">
    <property type="entry name" value="FA_desaturase_2"/>
    <property type="match status" value="1"/>
</dbReference>
<evidence type="ECO:0000256" key="1">
    <source>
        <dbReference type="ARBA" id="ARBA00001954"/>
    </source>
</evidence>
<keyword evidence="9" id="KW-0275">Fatty acid biosynthesis</keyword>
<dbReference type="GO" id="GO:0046872">
    <property type="term" value="F:metal ion binding"/>
    <property type="evidence" value="ECO:0007669"/>
    <property type="project" value="UniProtKB-KW"/>
</dbReference>
<evidence type="ECO:0000256" key="9">
    <source>
        <dbReference type="ARBA" id="ARBA00023160"/>
    </source>
</evidence>
<evidence type="ECO:0000313" key="10">
    <source>
        <dbReference type="EMBL" id="BAE52941.1"/>
    </source>
</evidence>
<dbReference type="HOGENOM" id="CLU_1014830_0_0_5"/>
<dbReference type="AlphaFoldDB" id="Q2VZN4"/>
<reference evidence="10 11" key="1">
    <citation type="journal article" date="2005" name="DNA Res.">
        <title>Complete genome sequence of the facultative anaerobic magnetotactic bacterium Magnetospirillum sp. strain AMB-1.</title>
        <authorList>
            <person name="Matsunaga T."/>
            <person name="Okamura Y."/>
            <person name="Fukuda Y."/>
            <person name="Wahyudi A.T."/>
            <person name="Murase Y."/>
            <person name="Takeyama H."/>
        </authorList>
    </citation>
    <scope>NUCLEOTIDE SEQUENCE [LARGE SCALE GENOMIC DNA]</scope>
    <source>
        <strain evidence="11">ATCC 700264 / AMB-1</strain>
    </source>
</reference>
<protein>
    <recommendedName>
        <fullName evidence="12">Rubrerythrin diiron-binding domain-containing protein</fullName>
    </recommendedName>
</protein>
<evidence type="ECO:0000256" key="3">
    <source>
        <dbReference type="ARBA" id="ARBA00022516"/>
    </source>
</evidence>
<evidence type="ECO:0008006" key="12">
    <source>
        <dbReference type="Google" id="ProtNLM"/>
    </source>
</evidence>
<name>Q2VZN4_PARM1</name>
<gene>
    <name evidence="10" type="ordered locus">amb4137</name>
</gene>
<evidence type="ECO:0000256" key="5">
    <source>
        <dbReference type="ARBA" id="ARBA00022832"/>
    </source>
</evidence>
<keyword evidence="5" id="KW-0276">Fatty acid metabolism</keyword>
<dbReference type="GO" id="GO:0045300">
    <property type="term" value="F:stearoyl-[ACP] desaturase activity"/>
    <property type="evidence" value="ECO:0007669"/>
    <property type="project" value="InterPro"/>
</dbReference>
<keyword evidence="3" id="KW-0444">Lipid biosynthesis</keyword>
<evidence type="ECO:0000256" key="6">
    <source>
        <dbReference type="ARBA" id="ARBA00023002"/>
    </source>
</evidence>
<keyword evidence="6" id="KW-0560">Oxidoreductase</keyword>
<dbReference type="CDD" id="cd00657">
    <property type="entry name" value="Ferritin_like"/>
    <property type="match status" value="1"/>
</dbReference>
<dbReference type="KEGG" id="mag:amb4137"/>
<dbReference type="Gene3D" id="1.10.620.20">
    <property type="entry name" value="Ribonucleotide Reductase, subunit A"/>
    <property type="match status" value="1"/>
</dbReference>
<evidence type="ECO:0000256" key="7">
    <source>
        <dbReference type="ARBA" id="ARBA00023004"/>
    </source>
</evidence>
<keyword evidence="8" id="KW-0443">Lipid metabolism</keyword>
<comment type="similarity">
    <text evidence="2">Belongs to the fatty acid desaturase type 2 family.</text>
</comment>
<keyword evidence="11" id="KW-1185">Reference proteome</keyword>
<keyword evidence="7" id="KW-0408">Iron</keyword>
<evidence type="ECO:0000313" key="11">
    <source>
        <dbReference type="Proteomes" id="UP000007058"/>
    </source>
</evidence>
<evidence type="ECO:0000256" key="8">
    <source>
        <dbReference type="ARBA" id="ARBA00023098"/>
    </source>
</evidence>
<proteinExistence type="inferred from homology"/>
<dbReference type="InterPro" id="IPR009078">
    <property type="entry name" value="Ferritin-like_SF"/>
</dbReference>
<dbReference type="STRING" id="342108.amb4137"/>
<evidence type="ECO:0000256" key="4">
    <source>
        <dbReference type="ARBA" id="ARBA00022723"/>
    </source>
</evidence>
<comment type="cofactor">
    <cofactor evidence="1">
        <name>Fe(2+)</name>
        <dbReference type="ChEBI" id="CHEBI:29033"/>
    </cofactor>
</comment>
<accession>Q2VZN4</accession>
<organism evidence="10 11">
    <name type="scientific">Paramagnetospirillum magneticum (strain ATCC 700264 / AMB-1)</name>
    <name type="common">Magnetospirillum magneticum</name>
    <dbReference type="NCBI Taxonomy" id="342108"/>
    <lineage>
        <taxon>Bacteria</taxon>
        <taxon>Pseudomonadati</taxon>
        <taxon>Pseudomonadota</taxon>
        <taxon>Alphaproteobacteria</taxon>
        <taxon>Rhodospirillales</taxon>
        <taxon>Magnetospirillaceae</taxon>
        <taxon>Paramagnetospirillum</taxon>
    </lineage>
</organism>
<dbReference type="InterPro" id="IPR012348">
    <property type="entry name" value="RNR-like"/>
</dbReference>
<dbReference type="EMBL" id="AP007255">
    <property type="protein sequence ID" value="BAE52941.1"/>
    <property type="molecule type" value="Genomic_DNA"/>
</dbReference>
<sequence>MKIPFLATEWGLHAGADMQGRTGWSADDIAWDRFDPGQVNDGILKVIKAAAMVERNAADYTLYLARVFRDDPAFVAILEQWRADEIRHGEALGRYAEMADPSFVFARRFQRFTDGYRIPVDAETSVRGSVTGELLARCIVETGTSSFYCAVRDATREPVLRELCHRIAGDEFRHYKLFYTAMRHRQGRDRLPVWRRALVAVGRIRESDDDELAYAWFAANEPEEAVYDRRRCNAAYASRAYALYGKVHAERAASMVVKAVGLDPRGWLGRRARDFAWGKMQQRSRQSAMGSGV</sequence>
<keyword evidence="4" id="KW-0479">Metal-binding</keyword>
<dbReference type="SUPFAM" id="SSF47240">
    <property type="entry name" value="Ferritin-like"/>
    <property type="match status" value="1"/>
</dbReference>